<dbReference type="InterPro" id="IPR050091">
    <property type="entry name" value="PKS_NRPS_Biosynth_Enz"/>
</dbReference>
<dbReference type="InterPro" id="IPR014031">
    <property type="entry name" value="Ketoacyl_synth_C"/>
</dbReference>
<feature type="domain" description="PKS/mFAS DH" evidence="6">
    <location>
        <begin position="325"/>
        <end position="619"/>
    </location>
</feature>
<dbReference type="InterPro" id="IPR042104">
    <property type="entry name" value="PKS_dehydratase_sf"/>
</dbReference>
<dbReference type="InterPro" id="IPR049551">
    <property type="entry name" value="PKS_DH_C"/>
</dbReference>
<keyword evidence="1" id="KW-0596">Phosphopantetheine</keyword>
<dbReference type="Gene3D" id="3.10.129.110">
    <property type="entry name" value="Polyketide synthase dehydratase"/>
    <property type="match status" value="1"/>
</dbReference>
<evidence type="ECO:0000259" key="6">
    <source>
        <dbReference type="PROSITE" id="PS52019"/>
    </source>
</evidence>
<name>A0ABS0VT70_9CORY</name>
<sequence length="631" mass="67266">MLKSISAACRDEDPVRAVIRSTAVNHGGRTNGYTVPGPRAQSAVVARALDAASVDPASISYVEAHGTGTALGDPIEIEGLERAFGPDMVPGSCAIGSVKSNMGHLEAAAGAVGVVKCVLQMQHHTLVPTLHCEPANRNIDWENSRFRVQREVEPWQPVDERPRRATVSSFGAGGTNASLVLESFEDDDEVLSPTPQGNSIVLISARTADDLRRCARRLREHLGRKAPAPRLIDIAWTLAAGRESLPIRVALMVATNGELRSRLVWLEENGVPDTAYQLGAFEADNRARAVADWLDGGAVDQEARFGEGSGGRRIHLLGYPFQRESYWVGEGEPQAADEVPQTWGEGVPVVFHPDDPVVSQHVVNGRSVVPGVAHVQAMAGATALGGWSVECIRLIRPLLADRGQPTHAVVASEAGDRGRVLSHHGDPVTVHSTGKVVLAEGLDNVGSSGVDRASTRCTLRVDPASVYAEAASHGLAFGPDYQRMTRLWISPSGDEAVATVAVPADLQRDASEGSSWSSAPALDSMLHPLLALAHAESVPQVPQSIERMPCTAGLPRKSSSMQGCDPGTTRGGVPCTMSWFTTSRACASWSKDFSQCRSRERHSTMAGTDRSSLRRLLGKVAARFPAWPLSG</sequence>
<dbReference type="InterPro" id="IPR020807">
    <property type="entry name" value="PKS_DH"/>
</dbReference>
<dbReference type="EMBL" id="JAEIOT010000005">
    <property type="protein sequence ID" value="MBI8999971.1"/>
    <property type="molecule type" value="Genomic_DNA"/>
</dbReference>
<dbReference type="InterPro" id="IPR049900">
    <property type="entry name" value="PKS_mFAS_DH"/>
</dbReference>
<feature type="active site" description="Proton donor; for dehydratase activity" evidence="4">
    <location>
        <position position="523"/>
    </location>
</feature>
<evidence type="ECO:0000256" key="4">
    <source>
        <dbReference type="PROSITE-ProRule" id="PRU01363"/>
    </source>
</evidence>
<comment type="caution">
    <text evidence="7">The sequence shown here is derived from an EMBL/GenBank/DDBJ whole genome shotgun (WGS) entry which is preliminary data.</text>
</comment>
<protein>
    <submittedName>
        <fullName evidence="7">Polyketide synthase dehydratase domain-containing protein</fullName>
    </submittedName>
</protein>
<feature type="region of interest" description="C-terminal hotdog fold" evidence="4">
    <location>
        <begin position="458"/>
        <end position="619"/>
    </location>
</feature>
<accession>A0ABS0VT70</accession>
<keyword evidence="2" id="KW-0597">Phosphoprotein</keyword>
<evidence type="ECO:0000256" key="3">
    <source>
        <dbReference type="ARBA" id="ARBA00023268"/>
    </source>
</evidence>
<dbReference type="Gene3D" id="1.10.1240.100">
    <property type="match status" value="1"/>
</dbReference>
<gene>
    <name evidence="7" type="ORF">JDV76_03155</name>
</gene>
<dbReference type="SUPFAM" id="SSF53901">
    <property type="entry name" value="Thiolase-like"/>
    <property type="match status" value="1"/>
</dbReference>
<evidence type="ECO:0000313" key="8">
    <source>
        <dbReference type="Proteomes" id="UP000625574"/>
    </source>
</evidence>
<feature type="domain" description="Ketosynthase family 3 (KS3)" evidence="5">
    <location>
        <begin position="1"/>
        <end position="183"/>
    </location>
</feature>
<dbReference type="CDD" id="cd00833">
    <property type="entry name" value="PKS"/>
    <property type="match status" value="1"/>
</dbReference>
<dbReference type="PROSITE" id="PS52019">
    <property type="entry name" value="PKS_MFAS_DH"/>
    <property type="match status" value="1"/>
</dbReference>
<dbReference type="PANTHER" id="PTHR43775">
    <property type="entry name" value="FATTY ACID SYNTHASE"/>
    <property type="match status" value="1"/>
</dbReference>
<dbReference type="Pfam" id="PF14765">
    <property type="entry name" value="PS-DH"/>
    <property type="match status" value="1"/>
</dbReference>
<dbReference type="InterPro" id="IPR032821">
    <property type="entry name" value="PKS_assoc"/>
</dbReference>
<evidence type="ECO:0000256" key="1">
    <source>
        <dbReference type="ARBA" id="ARBA00022450"/>
    </source>
</evidence>
<proteinExistence type="predicted"/>
<dbReference type="PANTHER" id="PTHR43775:SF37">
    <property type="entry name" value="SI:DKEY-61P9.11"/>
    <property type="match status" value="1"/>
</dbReference>
<keyword evidence="8" id="KW-1185">Reference proteome</keyword>
<reference evidence="7 8" key="1">
    <citation type="submission" date="2020-12" db="EMBL/GenBank/DDBJ databases">
        <title>Genome public.</title>
        <authorList>
            <person name="Sun Q."/>
        </authorList>
    </citation>
    <scope>NUCLEOTIDE SEQUENCE [LARGE SCALE GENOMIC DNA]</scope>
    <source>
        <strain evidence="7 8">CCM 8864</strain>
    </source>
</reference>
<dbReference type="RefSeq" id="WP_198735437.1">
    <property type="nucleotide sequence ID" value="NZ_JBHSCG010000008.1"/>
</dbReference>
<dbReference type="Gene3D" id="3.40.47.10">
    <property type="match status" value="1"/>
</dbReference>
<organism evidence="7 8">
    <name type="scientific">Corynebacterium marambiense</name>
    <dbReference type="NCBI Taxonomy" id="2765364"/>
    <lineage>
        <taxon>Bacteria</taxon>
        <taxon>Bacillati</taxon>
        <taxon>Actinomycetota</taxon>
        <taxon>Actinomycetes</taxon>
        <taxon>Mycobacteriales</taxon>
        <taxon>Corynebacteriaceae</taxon>
        <taxon>Corynebacterium</taxon>
    </lineage>
</organism>
<feature type="active site" description="Proton acceptor; for dehydratase activity" evidence="4">
    <location>
        <position position="361"/>
    </location>
</feature>
<dbReference type="Proteomes" id="UP000625574">
    <property type="component" value="Unassembled WGS sequence"/>
</dbReference>
<dbReference type="PROSITE" id="PS52004">
    <property type="entry name" value="KS3_2"/>
    <property type="match status" value="1"/>
</dbReference>
<feature type="region of interest" description="N-terminal hotdog fold" evidence="4">
    <location>
        <begin position="325"/>
        <end position="443"/>
    </location>
</feature>
<evidence type="ECO:0000313" key="7">
    <source>
        <dbReference type="EMBL" id="MBI8999971.1"/>
    </source>
</evidence>
<evidence type="ECO:0000259" key="5">
    <source>
        <dbReference type="PROSITE" id="PS52004"/>
    </source>
</evidence>
<dbReference type="Pfam" id="PF16197">
    <property type="entry name" value="KAsynt_C_assoc"/>
    <property type="match status" value="1"/>
</dbReference>
<dbReference type="SMART" id="SM00825">
    <property type="entry name" value="PKS_KS"/>
    <property type="match status" value="1"/>
</dbReference>
<dbReference type="SMART" id="SM00826">
    <property type="entry name" value="PKS_DH"/>
    <property type="match status" value="1"/>
</dbReference>
<dbReference type="InterPro" id="IPR020841">
    <property type="entry name" value="PKS_Beta-ketoAc_synthase_dom"/>
</dbReference>
<keyword evidence="3" id="KW-0511">Multifunctional enzyme</keyword>
<dbReference type="Pfam" id="PF02801">
    <property type="entry name" value="Ketoacyl-synt_C"/>
    <property type="match status" value="1"/>
</dbReference>
<dbReference type="InterPro" id="IPR016039">
    <property type="entry name" value="Thiolase-like"/>
</dbReference>
<evidence type="ECO:0000256" key="2">
    <source>
        <dbReference type="ARBA" id="ARBA00022553"/>
    </source>
</evidence>